<evidence type="ECO:0000313" key="2">
    <source>
        <dbReference type="Proteomes" id="UP000270034"/>
    </source>
</evidence>
<accession>A0A2Z5ZLE9</accession>
<organism evidence="1 2">
    <name type="scientific">Acetobacter orientalis</name>
    <dbReference type="NCBI Taxonomy" id="146474"/>
    <lineage>
        <taxon>Bacteria</taxon>
        <taxon>Pseudomonadati</taxon>
        <taxon>Pseudomonadota</taxon>
        <taxon>Alphaproteobacteria</taxon>
        <taxon>Acetobacterales</taxon>
        <taxon>Acetobacteraceae</taxon>
        <taxon>Acetobacter</taxon>
    </lineage>
</organism>
<proteinExistence type="predicted"/>
<sequence>MCPSPNRPPLRHTTLVESLSSARLPTKFLKQSLLYTPRT</sequence>
<dbReference type="KEGG" id="aot:AcetOri_orf04869"/>
<dbReference type="EMBL" id="AP018515">
    <property type="protein sequence ID" value="BBC81574.1"/>
    <property type="molecule type" value="Genomic_DNA"/>
</dbReference>
<protein>
    <submittedName>
        <fullName evidence="1">Uncharacterized protein</fullName>
    </submittedName>
</protein>
<dbReference type="AlphaFoldDB" id="A0A2Z5ZLE9"/>
<gene>
    <name evidence="1" type="ORF">AcetOrient_orf04869</name>
</gene>
<evidence type="ECO:0000313" key="1">
    <source>
        <dbReference type="EMBL" id="BBC81574.1"/>
    </source>
</evidence>
<reference evidence="1 2" key="1">
    <citation type="submission" date="2018-02" db="EMBL/GenBank/DDBJ databases">
        <title>Acetobacter orientalis genome.</title>
        <authorList>
            <person name="Nakashima N."/>
            <person name="Tamura T."/>
        </authorList>
    </citation>
    <scope>NUCLEOTIDE SEQUENCE [LARGE SCALE GENOMIC DNA]</scope>
    <source>
        <strain evidence="1 2">FAN1</strain>
    </source>
</reference>
<name>A0A2Z5ZLE9_9PROT</name>
<dbReference type="Proteomes" id="UP000270034">
    <property type="component" value="Chromosome"/>
</dbReference>